<gene>
    <name evidence="10" type="ORF">PCOR1329_LOCUS46023</name>
</gene>
<dbReference type="Proteomes" id="UP001189429">
    <property type="component" value="Unassembled WGS sequence"/>
</dbReference>
<dbReference type="Gene3D" id="1.10.510.10">
    <property type="entry name" value="Transferase(Phosphotransferase) domain 1"/>
    <property type="match status" value="1"/>
</dbReference>
<dbReference type="InterPro" id="IPR050205">
    <property type="entry name" value="CDPK_Ser/Thr_kinases"/>
</dbReference>
<dbReference type="InterPro" id="IPR000719">
    <property type="entry name" value="Prot_kinase_dom"/>
</dbReference>
<keyword evidence="3" id="KW-0547">Nucleotide-binding</keyword>
<dbReference type="EMBL" id="CAUYUJ010015530">
    <property type="protein sequence ID" value="CAK0855231.1"/>
    <property type="molecule type" value="Genomic_DNA"/>
</dbReference>
<accession>A0ABN9U7X5</accession>
<evidence type="ECO:0000256" key="1">
    <source>
        <dbReference type="ARBA" id="ARBA00022527"/>
    </source>
</evidence>
<dbReference type="PROSITE" id="PS00108">
    <property type="entry name" value="PROTEIN_KINASE_ST"/>
    <property type="match status" value="1"/>
</dbReference>
<dbReference type="PROSITE" id="PS50011">
    <property type="entry name" value="PROTEIN_KINASE_DOM"/>
    <property type="match status" value="1"/>
</dbReference>
<feature type="compositionally biased region" description="Low complexity" evidence="6">
    <location>
        <begin position="640"/>
        <end position="656"/>
    </location>
</feature>
<keyword evidence="1" id="KW-0723">Serine/threonine-protein kinase</keyword>
<keyword evidence="8" id="KW-0732">Signal</keyword>
<comment type="caution">
    <text evidence="10">The sequence shown here is derived from an EMBL/GenBank/DDBJ whole genome shotgun (WGS) entry which is preliminary data.</text>
</comment>
<keyword evidence="7" id="KW-0472">Membrane</keyword>
<keyword evidence="5" id="KW-0067">ATP-binding</keyword>
<evidence type="ECO:0000256" key="5">
    <source>
        <dbReference type="ARBA" id="ARBA00022840"/>
    </source>
</evidence>
<feature type="region of interest" description="Disordered" evidence="6">
    <location>
        <begin position="605"/>
        <end position="676"/>
    </location>
</feature>
<protein>
    <recommendedName>
        <fullName evidence="9">Protein kinase domain-containing protein</fullName>
    </recommendedName>
</protein>
<evidence type="ECO:0000259" key="9">
    <source>
        <dbReference type="PROSITE" id="PS50011"/>
    </source>
</evidence>
<feature type="domain" description="Protein kinase" evidence="9">
    <location>
        <begin position="235"/>
        <end position="564"/>
    </location>
</feature>
<dbReference type="SMART" id="SM00220">
    <property type="entry name" value="S_TKc"/>
    <property type="match status" value="1"/>
</dbReference>
<evidence type="ECO:0000313" key="10">
    <source>
        <dbReference type="EMBL" id="CAK0855231.1"/>
    </source>
</evidence>
<feature type="chain" id="PRO_5046334305" description="Protein kinase domain-containing protein" evidence="8">
    <location>
        <begin position="21"/>
        <end position="676"/>
    </location>
</feature>
<evidence type="ECO:0000256" key="4">
    <source>
        <dbReference type="ARBA" id="ARBA00022777"/>
    </source>
</evidence>
<dbReference type="SUPFAM" id="SSF56112">
    <property type="entry name" value="Protein kinase-like (PK-like)"/>
    <property type="match status" value="1"/>
</dbReference>
<feature type="signal peptide" evidence="8">
    <location>
        <begin position="1"/>
        <end position="20"/>
    </location>
</feature>
<feature type="compositionally biased region" description="Polar residues" evidence="6">
    <location>
        <begin position="605"/>
        <end position="620"/>
    </location>
</feature>
<dbReference type="InterPro" id="IPR011009">
    <property type="entry name" value="Kinase-like_dom_sf"/>
</dbReference>
<feature type="transmembrane region" description="Helical" evidence="7">
    <location>
        <begin position="487"/>
        <end position="505"/>
    </location>
</feature>
<evidence type="ECO:0000256" key="2">
    <source>
        <dbReference type="ARBA" id="ARBA00022679"/>
    </source>
</evidence>
<sequence>MFSGVASPILLNFIVSLSYAARPAFNGLLQETLTVQPDEALTHIVSIGAPSLFQSVSNGTSYTLPANQVSNLIQQDGFNNVIAQFLAAQQSWAACKATIKARWDAYTSSYIEHGHMIWVSNLKGYGEDTVFCMVVETYEDSLLVDVLNDEHQPVNERHMISYNQIESHADSLSNLITQIRHLPCVAATMTNLQTAISSAARTTGAYLAYKLLNFQTSGYAKLAFGIGASWRGSGVLPHSLRVEGGLGVVLWPSSLAGTITHEVCTGKDSNRKAVDLSISLEIGFDRSCFTGYGLSFAGALQLPHGQEVVGGFGIDCDLSNKCMEECIANGGASPVCYPKGPIRCRFGLRLPFSEPDAAMGPESTSSDETPTSTRLVLELCEGGELYDRIQQKQYYPEHEAKACCRQLMEAVSYMHGKGIMHRDLKPENILLASKVSNTDVKISDFGLAKISRDFPRRLPRSHSICGSDFYLAPEVIKQEEYGREIDIWAVGVITYVLLSGSLPFFHNVLHKLYRQDDCRAGPELPRAGVEERVQGRVGFHPETAAGARRGPPHRRPGALSHPWLRGTGGSSFGSFEDGVLSRRSGGALAHPNYYNTHQYAGCTPSMQSSGSLSRNDSSTHGGRAGAAPHPLEHAHKVVNQPAAQVQAAPPHGPGAAQERHGPPPRPRGSGSVPPHY</sequence>
<keyword evidence="7" id="KW-1133">Transmembrane helix</keyword>
<dbReference type="Pfam" id="PF00069">
    <property type="entry name" value="Pkinase"/>
    <property type="match status" value="1"/>
</dbReference>
<reference evidence="10" key="1">
    <citation type="submission" date="2023-10" db="EMBL/GenBank/DDBJ databases">
        <authorList>
            <person name="Chen Y."/>
            <person name="Shah S."/>
            <person name="Dougan E. K."/>
            <person name="Thang M."/>
            <person name="Chan C."/>
        </authorList>
    </citation>
    <scope>NUCLEOTIDE SEQUENCE [LARGE SCALE GENOMIC DNA]</scope>
</reference>
<keyword evidence="4" id="KW-0418">Kinase</keyword>
<evidence type="ECO:0000256" key="3">
    <source>
        <dbReference type="ARBA" id="ARBA00022741"/>
    </source>
</evidence>
<dbReference type="InterPro" id="IPR008271">
    <property type="entry name" value="Ser/Thr_kinase_AS"/>
</dbReference>
<organism evidence="10 11">
    <name type="scientific">Prorocentrum cordatum</name>
    <dbReference type="NCBI Taxonomy" id="2364126"/>
    <lineage>
        <taxon>Eukaryota</taxon>
        <taxon>Sar</taxon>
        <taxon>Alveolata</taxon>
        <taxon>Dinophyceae</taxon>
        <taxon>Prorocentrales</taxon>
        <taxon>Prorocentraceae</taxon>
        <taxon>Prorocentrum</taxon>
    </lineage>
</organism>
<feature type="region of interest" description="Disordered" evidence="6">
    <location>
        <begin position="541"/>
        <end position="567"/>
    </location>
</feature>
<evidence type="ECO:0000313" key="11">
    <source>
        <dbReference type="Proteomes" id="UP001189429"/>
    </source>
</evidence>
<evidence type="ECO:0000256" key="7">
    <source>
        <dbReference type="SAM" id="Phobius"/>
    </source>
</evidence>
<dbReference type="PANTHER" id="PTHR24349">
    <property type="entry name" value="SERINE/THREONINE-PROTEIN KINASE"/>
    <property type="match status" value="1"/>
</dbReference>
<keyword evidence="2" id="KW-0808">Transferase</keyword>
<keyword evidence="11" id="KW-1185">Reference proteome</keyword>
<evidence type="ECO:0000256" key="6">
    <source>
        <dbReference type="SAM" id="MobiDB-lite"/>
    </source>
</evidence>
<feature type="compositionally biased region" description="Low complexity" evidence="6">
    <location>
        <begin position="667"/>
        <end position="676"/>
    </location>
</feature>
<evidence type="ECO:0000256" key="8">
    <source>
        <dbReference type="SAM" id="SignalP"/>
    </source>
</evidence>
<name>A0ABN9U7X5_9DINO</name>
<keyword evidence="7" id="KW-0812">Transmembrane</keyword>
<proteinExistence type="predicted"/>